<evidence type="ECO:0008006" key="3">
    <source>
        <dbReference type="Google" id="ProtNLM"/>
    </source>
</evidence>
<sequence length="241" mass="26934">MAGQEILYNCKNPTVWRSIFALYGDVVEAKAMASKGKKAGKLTALDKWFQEELPEAICSRKEKFLTHTELVQLMEWKLTRGKFRPTLQQMVMSNSRDSVEACTSKAFKLLPDVSAAITELSKLKAVGPATASAVLVAGAPQEAAFMADEAVESIPGLVPIKYTLKHYILYLQKVRECATQLNSNDSVKDWTPHRIEQCLWTWAVGQQVNPLLLKGVMLHQSKTVDKEKATTARPVKRQKTQ</sequence>
<evidence type="ECO:0000313" key="2">
    <source>
        <dbReference type="Proteomes" id="UP000287033"/>
    </source>
</evidence>
<dbReference type="PANTHER" id="PTHR21521:SF0">
    <property type="entry name" value="AMUN, ISOFORM A"/>
    <property type="match status" value="1"/>
</dbReference>
<evidence type="ECO:0000313" key="1">
    <source>
        <dbReference type="EMBL" id="GCC20587.1"/>
    </source>
</evidence>
<accession>A0A401RQT8</accession>
<dbReference type="EMBL" id="BEZZ01001850">
    <property type="protein sequence ID" value="GCC20587.1"/>
    <property type="molecule type" value="Genomic_DNA"/>
</dbReference>
<name>A0A401RQT8_CHIPU</name>
<organism evidence="1 2">
    <name type="scientific">Chiloscyllium punctatum</name>
    <name type="common">Brownbanded bambooshark</name>
    <name type="synonym">Hemiscyllium punctatum</name>
    <dbReference type="NCBI Taxonomy" id="137246"/>
    <lineage>
        <taxon>Eukaryota</taxon>
        <taxon>Metazoa</taxon>
        <taxon>Chordata</taxon>
        <taxon>Craniata</taxon>
        <taxon>Vertebrata</taxon>
        <taxon>Chondrichthyes</taxon>
        <taxon>Elasmobranchii</taxon>
        <taxon>Galeomorphii</taxon>
        <taxon>Galeoidea</taxon>
        <taxon>Orectolobiformes</taxon>
        <taxon>Hemiscylliidae</taxon>
        <taxon>Chiloscyllium</taxon>
    </lineage>
</organism>
<dbReference type="Proteomes" id="UP000287033">
    <property type="component" value="Unassembled WGS sequence"/>
</dbReference>
<reference evidence="1 2" key="1">
    <citation type="journal article" date="2018" name="Nat. Ecol. Evol.">
        <title>Shark genomes provide insights into elasmobranch evolution and the origin of vertebrates.</title>
        <authorList>
            <person name="Hara Y"/>
            <person name="Yamaguchi K"/>
            <person name="Onimaru K"/>
            <person name="Kadota M"/>
            <person name="Koyanagi M"/>
            <person name="Keeley SD"/>
            <person name="Tatsumi K"/>
            <person name="Tanaka K"/>
            <person name="Motone F"/>
            <person name="Kageyama Y"/>
            <person name="Nozu R"/>
            <person name="Adachi N"/>
            <person name="Nishimura O"/>
            <person name="Nakagawa R"/>
            <person name="Tanegashima C"/>
            <person name="Kiyatake I"/>
            <person name="Matsumoto R"/>
            <person name="Murakumo K"/>
            <person name="Nishida K"/>
            <person name="Terakita A"/>
            <person name="Kuratani S"/>
            <person name="Sato K"/>
            <person name="Hyodo S Kuraku.S."/>
        </authorList>
    </citation>
    <scope>NUCLEOTIDE SEQUENCE [LARGE SCALE GENOMIC DNA]</scope>
</reference>
<dbReference type="OMA" id="NKVDPQQ"/>
<proteinExistence type="predicted"/>
<gene>
    <name evidence="1" type="ORF">chiPu_0019150</name>
</gene>
<keyword evidence="2" id="KW-1185">Reference proteome</keyword>
<comment type="caution">
    <text evidence="1">The sequence shown here is derived from an EMBL/GenBank/DDBJ whole genome shotgun (WGS) entry which is preliminary data.</text>
</comment>
<dbReference type="PANTHER" id="PTHR21521">
    <property type="entry name" value="AMUN, ISOFORM A"/>
    <property type="match status" value="1"/>
</dbReference>
<dbReference type="OrthoDB" id="8249012at2759"/>
<dbReference type="STRING" id="137246.A0A401RQT8"/>
<dbReference type="AlphaFoldDB" id="A0A401RQT8"/>
<protein>
    <recommendedName>
        <fullName evidence="3">HhH-GPD domain-containing protein</fullName>
    </recommendedName>
</protein>